<keyword evidence="1" id="KW-1133">Transmembrane helix</keyword>
<keyword evidence="3" id="KW-1185">Reference proteome</keyword>
<evidence type="ECO:0000313" key="2">
    <source>
        <dbReference type="EMBL" id="GKU86786.1"/>
    </source>
</evidence>
<organism evidence="2 3">
    <name type="scientific">Rubroshorea leprosula</name>
    <dbReference type="NCBI Taxonomy" id="152421"/>
    <lineage>
        <taxon>Eukaryota</taxon>
        <taxon>Viridiplantae</taxon>
        <taxon>Streptophyta</taxon>
        <taxon>Embryophyta</taxon>
        <taxon>Tracheophyta</taxon>
        <taxon>Spermatophyta</taxon>
        <taxon>Magnoliopsida</taxon>
        <taxon>eudicotyledons</taxon>
        <taxon>Gunneridae</taxon>
        <taxon>Pentapetalae</taxon>
        <taxon>rosids</taxon>
        <taxon>malvids</taxon>
        <taxon>Malvales</taxon>
        <taxon>Dipterocarpaceae</taxon>
        <taxon>Rubroshorea</taxon>
    </lineage>
</organism>
<sequence>MLDSMFINLGYYNLFAISEAYFCINCILVLHSEAPFSLQGERQIGAQG</sequence>
<name>A0AAV5HHX9_9ROSI</name>
<reference evidence="2 3" key="1">
    <citation type="journal article" date="2021" name="Commun. Biol.">
        <title>The genome of Shorea leprosula (Dipterocarpaceae) highlights the ecological relevance of drought in aseasonal tropical rainforests.</title>
        <authorList>
            <person name="Ng K.K.S."/>
            <person name="Kobayashi M.J."/>
            <person name="Fawcett J.A."/>
            <person name="Hatakeyama M."/>
            <person name="Paape T."/>
            <person name="Ng C.H."/>
            <person name="Ang C.C."/>
            <person name="Tnah L.H."/>
            <person name="Lee C.T."/>
            <person name="Nishiyama T."/>
            <person name="Sese J."/>
            <person name="O'Brien M.J."/>
            <person name="Copetti D."/>
            <person name="Mohd Noor M.I."/>
            <person name="Ong R.C."/>
            <person name="Putra M."/>
            <person name="Sireger I.Z."/>
            <person name="Indrioko S."/>
            <person name="Kosugi Y."/>
            <person name="Izuno A."/>
            <person name="Isagi Y."/>
            <person name="Lee S.L."/>
            <person name="Shimizu K.K."/>
        </authorList>
    </citation>
    <scope>NUCLEOTIDE SEQUENCE [LARGE SCALE GENOMIC DNA]</scope>
    <source>
        <strain evidence="2">214</strain>
    </source>
</reference>
<feature type="transmembrane region" description="Helical" evidence="1">
    <location>
        <begin position="12"/>
        <end position="30"/>
    </location>
</feature>
<dbReference type="AlphaFoldDB" id="A0AAV5HHX9"/>
<accession>A0AAV5HHX9</accession>
<evidence type="ECO:0000256" key="1">
    <source>
        <dbReference type="SAM" id="Phobius"/>
    </source>
</evidence>
<evidence type="ECO:0000313" key="3">
    <source>
        <dbReference type="Proteomes" id="UP001054252"/>
    </source>
</evidence>
<keyword evidence="1" id="KW-0812">Transmembrane</keyword>
<comment type="caution">
    <text evidence="2">The sequence shown here is derived from an EMBL/GenBank/DDBJ whole genome shotgun (WGS) entry which is preliminary data.</text>
</comment>
<proteinExistence type="predicted"/>
<protein>
    <submittedName>
        <fullName evidence="2">Uncharacterized protein</fullName>
    </submittedName>
</protein>
<dbReference type="EMBL" id="BPVZ01000001">
    <property type="protein sequence ID" value="GKU86786.1"/>
    <property type="molecule type" value="Genomic_DNA"/>
</dbReference>
<keyword evidence="1" id="KW-0472">Membrane</keyword>
<dbReference type="Proteomes" id="UP001054252">
    <property type="component" value="Unassembled WGS sequence"/>
</dbReference>
<gene>
    <name evidence="2" type="ORF">SLEP1_g1262</name>
</gene>